<organism evidence="7 8">
    <name type="scientific">Talaromyces islandicus</name>
    <name type="common">Penicillium islandicum</name>
    <dbReference type="NCBI Taxonomy" id="28573"/>
    <lineage>
        <taxon>Eukaryota</taxon>
        <taxon>Fungi</taxon>
        <taxon>Dikarya</taxon>
        <taxon>Ascomycota</taxon>
        <taxon>Pezizomycotina</taxon>
        <taxon>Eurotiomycetes</taxon>
        <taxon>Eurotiomycetidae</taxon>
        <taxon>Eurotiales</taxon>
        <taxon>Trichocomaceae</taxon>
        <taxon>Talaromyces</taxon>
        <taxon>Talaromyces sect. Islandici</taxon>
    </lineage>
</organism>
<dbReference type="PROSITE" id="PS51083">
    <property type="entry name" value="ZF_HIT"/>
    <property type="match status" value="1"/>
</dbReference>
<dbReference type="Proteomes" id="UP000054383">
    <property type="component" value="Unassembled WGS sequence"/>
</dbReference>
<dbReference type="InterPro" id="IPR007529">
    <property type="entry name" value="Znf_HIT"/>
</dbReference>
<feature type="domain" description="HIT-type" evidence="6">
    <location>
        <begin position="301"/>
        <end position="333"/>
    </location>
</feature>
<dbReference type="OrthoDB" id="74807at2759"/>
<keyword evidence="1" id="KW-0479">Metal-binding</keyword>
<dbReference type="OMA" id="CCMCGYW"/>
<dbReference type="GO" id="GO:0006338">
    <property type="term" value="P:chromatin remodeling"/>
    <property type="evidence" value="ECO:0007669"/>
    <property type="project" value="InterPro"/>
</dbReference>
<gene>
    <name evidence="7" type="ORF">PISL3812_01859</name>
</gene>
<sequence>MPLVEVLTTSKSHATPGWAYVPDSTFGSSSQATKASGRKRGIREPGGRATNLTSRQNHAIIRHLAELDRENHRENVHIAVPARKDAAPRVDHGRPARAKMTSNVRRILQSQKTFKNHLDDEEAALAHQASIGIMGRQAGVGSSAAGAPVPAVAVAGTPVAKVAKASGRRSLTPSTAKPTPPVEAPMTDRQKRARTRKSLSTITPATETGKEDAAAAPKPEEEENEKETNAADGDAMEIDSTPAVVKGLIKTAYDNDPLLKSHLPRPPSDRLMAALLAEPPLTYNAARARPSASGKPARYFCTICGYWGKIKCRNCGVRTCGLDCYKVHEDSRCGAFF</sequence>
<name>A0A0U1LQH4_TALIS</name>
<reference evidence="7 8" key="1">
    <citation type="submission" date="2015-04" db="EMBL/GenBank/DDBJ databases">
        <authorList>
            <person name="Syromyatnikov M.Y."/>
            <person name="Popov V.N."/>
        </authorList>
    </citation>
    <scope>NUCLEOTIDE SEQUENCE [LARGE SCALE GENOMIC DNA]</scope>
    <source>
        <strain evidence="7">WF-38-12</strain>
    </source>
</reference>
<dbReference type="InterPro" id="IPR039723">
    <property type="entry name" value="Vps71/ZNHIT1"/>
</dbReference>
<evidence type="ECO:0000256" key="1">
    <source>
        <dbReference type="ARBA" id="ARBA00022723"/>
    </source>
</evidence>
<dbReference type="GO" id="GO:0005634">
    <property type="term" value="C:nucleus"/>
    <property type="evidence" value="ECO:0007669"/>
    <property type="project" value="UniProtKB-ARBA"/>
</dbReference>
<evidence type="ECO:0000256" key="4">
    <source>
        <dbReference type="PROSITE-ProRule" id="PRU00453"/>
    </source>
</evidence>
<dbReference type="EMBL" id="CVMT01000001">
    <property type="protein sequence ID" value="CRG84596.1"/>
    <property type="molecule type" value="Genomic_DNA"/>
</dbReference>
<evidence type="ECO:0000256" key="5">
    <source>
        <dbReference type="SAM" id="MobiDB-lite"/>
    </source>
</evidence>
<dbReference type="Pfam" id="PF04438">
    <property type="entry name" value="zf-HIT"/>
    <property type="match status" value="1"/>
</dbReference>
<keyword evidence="8" id="KW-1185">Reference proteome</keyword>
<feature type="compositionally biased region" description="Polar residues" evidence="5">
    <location>
        <begin position="25"/>
        <end position="34"/>
    </location>
</feature>
<evidence type="ECO:0000313" key="8">
    <source>
        <dbReference type="Proteomes" id="UP000054383"/>
    </source>
</evidence>
<protein>
    <recommendedName>
        <fullName evidence="6">HIT-type domain-containing protein</fullName>
    </recommendedName>
</protein>
<keyword evidence="2 4" id="KW-0863">Zinc-finger</keyword>
<dbReference type="CDD" id="cd21437">
    <property type="entry name" value="zf-HIT_ZNHIT1_like"/>
    <property type="match status" value="1"/>
</dbReference>
<evidence type="ECO:0000313" key="7">
    <source>
        <dbReference type="EMBL" id="CRG84596.1"/>
    </source>
</evidence>
<keyword evidence="3" id="KW-0862">Zinc</keyword>
<dbReference type="PANTHER" id="PTHR13093">
    <property type="entry name" value="ZINC FINGER HIT DOMAIN CONTAINING PROTEIN 1"/>
    <property type="match status" value="1"/>
</dbReference>
<evidence type="ECO:0000256" key="3">
    <source>
        <dbReference type="ARBA" id="ARBA00022833"/>
    </source>
</evidence>
<feature type="region of interest" description="Disordered" evidence="5">
    <location>
        <begin position="23"/>
        <end position="53"/>
    </location>
</feature>
<dbReference type="AlphaFoldDB" id="A0A0U1LQH4"/>
<dbReference type="GO" id="GO:0008270">
    <property type="term" value="F:zinc ion binding"/>
    <property type="evidence" value="ECO:0007669"/>
    <property type="project" value="UniProtKB-UniRule"/>
</dbReference>
<evidence type="ECO:0000256" key="2">
    <source>
        <dbReference type="ARBA" id="ARBA00022771"/>
    </source>
</evidence>
<dbReference type="STRING" id="28573.A0A0U1LQH4"/>
<dbReference type="SUPFAM" id="SSF144232">
    <property type="entry name" value="HIT/MYND zinc finger-like"/>
    <property type="match status" value="1"/>
</dbReference>
<proteinExistence type="predicted"/>
<feature type="region of interest" description="Disordered" evidence="5">
    <location>
        <begin position="162"/>
        <end position="234"/>
    </location>
</feature>
<evidence type="ECO:0000259" key="6">
    <source>
        <dbReference type="PROSITE" id="PS51083"/>
    </source>
</evidence>
<accession>A0A0U1LQH4</accession>